<evidence type="ECO:0000313" key="7">
    <source>
        <dbReference type="Proteomes" id="UP000521872"/>
    </source>
</evidence>
<dbReference type="SUPFAM" id="SSF51735">
    <property type="entry name" value="NAD(P)-binding Rossmann-fold domains"/>
    <property type="match status" value="1"/>
</dbReference>
<dbReference type="Pfam" id="PF05368">
    <property type="entry name" value="NmrA"/>
    <property type="match status" value="1"/>
</dbReference>
<dbReference type="InterPro" id="IPR019901">
    <property type="entry name" value="Ergot_alkaloid_biosynthesis"/>
</dbReference>
<dbReference type="AlphaFoldDB" id="A0A8H4VNY3"/>
<comment type="similarity">
    <text evidence="2">Belongs to the fgaFS/easG family.</text>
</comment>
<dbReference type="Gene3D" id="3.90.25.10">
    <property type="entry name" value="UDP-galactose 4-epimerase, domain 1"/>
    <property type="match status" value="1"/>
</dbReference>
<dbReference type="InterPro" id="IPR036291">
    <property type="entry name" value="NAD(P)-bd_dom_sf"/>
</dbReference>
<dbReference type="PANTHER" id="PTHR43162:SF1">
    <property type="entry name" value="PRESTALK A DIFFERENTIATION PROTEIN A"/>
    <property type="match status" value="1"/>
</dbReference>
<feature type="domain" description="NmrA-like" evidence="5">
    <location>
        <begin position="3"/>
        <end position="238"/>
    </location>
</feature>
<dbReference type="NCBIfam" id="TIGR03649">
    <property type="entry name" value="ergot_EASG"/>
    <property type="match status" value="1"/>
</dbReference>
<evidence type="ECO:0000256" key="1">
    <source>
        <dbReference type="ARBA" id="ARBA00005107"/>
    </source>
</evidence>
<evidence type="ECO:0000256" key="2">
    <source>
        <dbReference type="ARBA" id="ARBA00005372"/>
    </source>
</evidence>
<accession>A0A8H4VNY3</accession>
<comment type="pathway">
    <text evidence="1">Alkaloid biosynthesis; ergot alkaloid biosynthesis.</text>
</comment>
<dbReference type="InterPro" id="IPR051604">
    <property type="entry name" value="Ergot_Alk_Oxidoreductase"/>
</dbReference>
<evidence type="ECO:0000256" key="3">
    <source>
        <dbReference type="ARBA" id="ARBA00022589"/>
    </source>
</evidence>
<dbReference type="Gene3D" id="3.40.50.720">
    <property type="entry name" value="NAD(P)-binding Rossmann-like Domain"/>
    <property type="match status" value="1"/>
</dbReference>
<dbReference type="UniPathway" id="UPA00327"/>
<proteinExistence type="inferred from homology"/>
<keyword evidence="4" id="KW-0560">Oxidoreductase</keyword>
<dbReference type="GO" id="GO:0016491">
    <property type="term" value="F:oxidoreductase activity"/>
    <property type="evidence" value="ECO:0007669"/>
    <property type="project" value="UniProtKB-KW"/>
</dbReference>
<reference evidence="6 7" key="1">
    <citation type="submission" date="2019-12" db="EMBL/GenBank/DDBJ databases">
        <authorList>
            <person name="Floudas D."/>
            <person name="Bentzer J."/>
            <person name="Ahren D."/>
            <person name="Johansson T."/>
            <person name="Persson P."/>
            <person name="Tunlid A."/>
        </authorList>
    </citation>
    <scope>NUCLEOTIDE SEQUENCE [LARGE SCALE GENOMIC DNA]</scope>
    <source>
        <strain evidence="6 7">CBS 102.39</strain>
    </source>
</reference>
<dbReference type="PANTHER" id="PTHR43162">
    <property type="match status" value="1"/>
</dbReference>
<organism evidence="6 7">
    <name type="scientific">Agrocybe pediades</name>
    <dbReference type="NCBI Taxonomy" id="84607"/>
    <lineage>
        <taxon>Eukaryota</taxon>
        <taxon>Fungi</taxon>
        <taxon>Dikarya</taxon>
        <taxon>Basidiomycota</taxon>
        <taxon>Agaricomycotina</taxon>
        <taxon>Agaricomycetes</taxon>
        <taxon>Agaricomycetidae</taxon>
        <taxon>Agaricales</taxon>
        <taxon>Agaricineae</taxon>
        <taxon>Strophariaceae</taxon>
        <taxon>Agrocybe</taxon>
    </lineage>
</organism>
<dbReference type="InterPro" id="IPR008030">
    <property type="entry name" value="NmrA-like"/>
</dbReference>
<keyword evidence="7" id="KW-1185">Reference proteome</keyword>
<dbReference type="GO" id="GO:0035835">
    <property type="term" value="P:indole alkaloid biosynthetic process"/>
    <property type="evidence" value="ECO:0007669"/>
    <property type="project" value="UniProtKB-UniPathway"/>
</dbReference>
<comment type="caution">
    <text evidence="6">The sequence shown here is derived from an EMBL/GenBank/DDBJ whole genome shotgun (WGS) entry which is preliminary data.</text>
</comment>
<keyword evidence="3" id="KW-0017">Alkaloid metabolism</keyword>
<name>A0A8H4VNY3_9AGAR</name>
<sequence length="283" mass="31391">MTTLITGGTGKTGGSLARLLHAANRPFVVATRTGKASDPAFKAITFDWFNPSTFENAFKDDIVPSVDRVYLVPPGGVLDMLKYVGPFVDFAITKGVKRFVLLTSTQTRPGTPALGEIYQYLLDKGVDYTVLKPTWFMQNFGTNFLGSIREKNEVFSATGEGKIAWISSEDIAQAAFDALTAEKSPNTEWLLLGPELHSYDEAAEILSSVIGRKITHKKNTPQEQKEKYQSIGVPPELARILTFLEGLVKEGKEAAFVDEPAERKYVGKQTLEQYFRANRDLWV</sequence>
<evidence type="ECO:0000256" key="4">
    <source>
        <dbReference type="ARBA" id="ARBA00023002"/>
    </source>
</evidence>
<dbReference type="EMBL" id="JAACJL010000031">
    <property type="protein sequence ID" value="KAF4616948.1"/>
    <property type="molecule type" value="Genomic_DNA"/>
</dbReference>
<evidence type="ECO:0000313" key="6">
    <source>
        <dbReference type="EMBL" id="KAF4616948.1"/>
    </source>
</evidence>
<evidence type="ECO:0000259" key="5">
    <source>
        <dbReference type="Pfam" id="PF05368"/>
    </source>
</evidence>
<dbReference type="Proteomes" id="UP000521872">
    <property type="component" value="Unassembled WGS sequence"/>
</dbReference>
<gene>
    <name evidence="6" type="ORF">D9613_008545</name>
</gene>
<protein>
    <recommendedName>
        <fullName evidence="5">NmrA-like domain-containing protein</fullName>
    </recommendedName>
</protein>